<feature type="region of interest" description="Disordered" evidence="1">
    <location>
        <begin position="31"/>
        <end position="51"/>
    </location>
</feature>
<dbReference type="Proteomes" id="UP000177324">
    <property type="component" value="Unassembled WGS sequence"/>
</dbReference>
<evidence type="ECO:0000313" key="2">
    <source>
        <dbReference type="EMBL" id="OGY17927.1"/>
    </source>
</evidence>
<proteinExistence type="predicted"/>
<reference evidence="2 3" key="1">
    <citation type="journal article" date="2016" name="Nat. Commun.">
        <title>Thousands of microbial genomes shed light on interconnected biogeochemical processes in an aquifer system.</title>
        <authorList>
            <person name="Anantharaman K."/>
            <person name="Brown C.T."/>
            <person name="Hug L.A."/>
            <person name="Sharon I."/>
            <person name="Castelle C.J."/>
            <person name="Probst A.J."/>
            <person name="Thomas B.C."/>
            <person name="Singh A."/>
            <person name="Wilkins M.J."/>
            <person name="Karaoz U."/>
            <person name="Brodie E.L."/>
            <person name="Williams K.H."/>
            <person name="Hubbard S.S."/>
            <person name="Banfield J.F."/>
        </authorList>
    </citation>
    <scope>NUCLEOTIDE SEQUENCE [LARGE SCALE GENOMIC DNA]</scope>
</reference>
<evidence type="ECO:0000256" key="1">
    <source>
        <dbReference type="SAM" id="MobiDB-lite"/>
    </source>
</evidence>
<organism evidence="2 3">
    <name type="scientific">Candidatus Chisholmbacteria bacterium RIFCSPHIGHO2_01_FULL_48_12</name>
    <dbReference type="NCBI Taxonomy" id="1797589"/>
    <lineage>
        <taxon>Bacteria</taxon>
        <taxon>Candidatus Chisholmiibacteriota</taxon>
    </lineage>
</organism>
<dbReference type="AlphaFoldDB" id="A0A1G1VRS7"/>
<accession>A0A1G1VRS7</accession>
<comment type="caution">
    <text evidence="2">The sequence shown here is derived from an EMBL/GenBank/DDBJ whole genome shotgun (WGS) entry which is preliminary data.</text>
</comment>
<dbReference type="EMBL" id="MHCH01000014">
    <property type="protein sequence ID" value="OGY17927.1"/>
    <property type="molecule type" value="Genomic_DNA"/>
</dbReference>
<sequence>MIATGVFQLKPLLHRLSPAPLALSQSLQAAALPPNARQGPEPEGWPAVTEPCKTHPLFLSSQKSTPMGLTFGLPIIPAQPVNTTQLALVISPKATGTGVGGGVGGPGGGSGPQPHPS</sequence>
<protein>
    <submittedName>
        <fullName evidence="2">Uncharacterized protein</fullName>
    </submittedName>
</protein>
<feature type="compositionally biased region" description="Gly residues" evidence="1">
    <location>
        <begin position="97"/>
        <end position="111"/>
    </location>
</feature>
<gene>
    <name evidence="2" type="ORF">A2784_01875</name>
</gene>
<feature type="region of interest" description="Disordered" evidence="1">
    <location>
        <begin position="95"/>
        <end position="117"/>
    </location>
</feature>
<name>A0A1G1VRS7_9BACT</name>
<evidence type="ECO:0000313" key="3">
    <source>
        <dbReference type="Proteomes" id="UP000177324"/>
    </source>
</evidence>